<reference evidence="2 3" key="1">
    <citation type="submission" date="2023-11" db="EMBL/GenBank/DDBJ databases">
        <authorList>
            <person name="Hedman E."/>
            <person name="Englund M."/>
            <person name="Stromberg M."/>
            <person name="Nyberg Akerstrom W."/>
            <person name="Nylinder S."/>
            <person name="Jareborg N."/>
            <person name="Kallberg Y."/>
            <person name="Kronander E."/>
        </authorList>
    </citation>
    <scope>NUCLEOTIDE SEQUENCE [LARGE SCALE GENOMIC DNA]</scope>
</reference>
<name>A0AAV1KG91_9NEOP</name>
<proteinExistence type="predicted"/>
<dbReference type="EMBL" id="CAVLGL010000024">
    <property type="protein sequence ID" value="CAK1581127.1"/>
    <property type="molecule type" value="Genomic_DNA"/>
</dbReference>
<protein>
    <submittedName>
        <fullName evidence="2">Uncharacterized protein</fullName>
    </submittedName>
</protein>
<evidence type="ECO:0000256" key="1">
    <source>
        <dbReference type="SAM" id="MobiDB-lite"/>
    </source>
</evidence>
<evidence type="ECO:0000313" key="3">
    <source>
        <dbReference type="Proteomes" id="UP001314205"/>
    </source>
</evidence>
<evidence type="ECO:0000313" key="2">
    <source>
        <dbReference type="EMBL" id="CAK1581127.1"/>
    </source>
</evidence>
<feature type="compositionally biased region" description="Acidic residues" evidence="1">
    <location>
        <begin position="42"/>
        <end position="51"/>
    </location>
</feature>
<dbReference type="AlphaFoldDB" id="A0AAV1KG91"/>
<comment type="caution">
    <text evidence="2">The sequence shown here is derived from an EMBL/GenBank/DDBJ whole genome shotgun (WGS) entry which is preliminary data.</text>
</comment>
<feature type="region of interest" description="Disordered" evidence="1">
    <location>
        <begin position="36"/>
        <end position="67"/>
    </location>
</feature>
<accession>A0AAV1KG91</accession>
<dbReference type="Proteomes" id="UP001314205">
    <property type="component" value="Unassembled WGS sequence"/>
</dbReference>
<keyword evidence="3" id="KW-1185">Reference proteome</keyword>
<organism evidence="2 3">
    <name type="scientific">Parnassius mnemosyne</name>
    <name type="common">clouded apollo</name>
    <dbReference type="NCBI Taxonomy" id="213953"/>
    <lineage>
        <taxon>Eukaryota</taxon>
        <taxon>Metazoa</taxon>
        <taxon>Ecdysozoa</taxon>
        <taxon>Arthropoda</taxon>
        <taxon>Hexapoda</taxon>
        <taxon>Insecta</taxon>
        <taxon>Pterygota</taxon>
        <taxon>Neoptera</taxon>
        <taxon>Endopterygota</taxon>
        <taxon>Lepidoptera</taxon>
        <taxon>Glossata</taxon>
        <taxon>Ditrysia</taxon>
        <taxon>Papilionoidea</taxon>
        <taxon>Papilionidae</taxon>
        <taxon>Parnassiinae</taxon>
        <taxon>Parnassini</taxon>
        <taxon>Parnassius</taxon>
        <taxon>Driopa</taxon>
    </lineage>
</organism>
<gene>
    <name evidence="2" type="ORF">PARMNEM_LOCUS2836</name>
</gene>
<sequence>MANRSNASTHRKVLSHLIIQRQRRARQLVALVPKTRAKSDLDESASSEDEFQYYTRPTHSDCISPPPSLPYSIENLNLL</sequence>